<name>A0ABQ9Z1D5_9CRUS</name>
<keyword evidence="3" id="KW-1185">Reference proteome</keyword>
<accession>A0ABQ9Z1D5</accession>
<gene>
    <name evidence="2" type="ORF">OUZ56_011814</name>
</gene>
<feature type="domain" description="SAM" evidence="1">
    <location>
        <begin position="8"/>
        <end position="74"/>
    </location>
</feature>
<dbReference type="Proteomes" id="UP001234178">
    <property type="component" value="Unassembled WGS sequence"/>
</dbReference>
<dbReference type="PANTHER" id="PTHR31025">
    <property type="entry name" value="SI:CH211-196P9.1-RELATED"/>
    <property type="match status" value="1"/>
</dbReference>
<dbReference type="EMBL" id="JAOYFB010000002">
    <property type="protein sequence ID" value="KAK4006656.1"/>
    <property type="molecule type" value="Genomic_DNA"/>
</dbReference>
<dbReference type="SUPFAM" id="SSF47769">
    <property type="entry name" value="SAM/Pointed domain"/>
    <property type="match status" value="1"/>
</dbReference>
<protein>
    <recommendedName>
        <fullName evidence="1">SAM domain-containing protein</fullName>
    </recommendedName>
</protein>
<dbReference type="Gene3D" id="1.10.150.50">
    <property type="entry name" value="Transcription Factor, Ets-1"/>
    <property type="match status" value="1"/>
</dbReference>
<reference evidence="2 3" key="1">
    <citation type="journal article" date="2023" name="Nucleic Acids Res.">
        <title>The hologenome of Daphnia magna reveals possible DNA methylation and microbiome-mediated evolution of the host genome.</title>
        <authorList>
            <person name="Chaturvedi A."/>
            <person name="Li X."/>
            <person name="Dhandapani V."/>
            <person name="Marshall H."/>
            <person name="Kissane S."/>
            <person name="Cuenca-Cambronero M."/>
            <person name="Asole G."/>
            <person name="Calvet F."/>
            <person name="Ruiz-Romero M."/>
            <person name="Marangio P."/>
            <person name="Guigo R."/>
            <person name="Rago D."/>
            <person name="Mirbahai L."/>
            <person name="Eastwood N."/>
            <person name="Colbourne J.K."/>
            <person name="Zhou J."/>
            <person name="Mallon E."/>
            <person name="Orsini L."/>
        </authorList>
    </citation>
    <scope>NUCLEOTIDE SEQUENCE [LARGE SCALE GENOMIC DNA]</scope>
    <source>
        <strain evidence="2">LRV0_1</strain>
    </source>
</reference>
<organism evidence="2 3">
    <name type="scientific">Daphnia magna</name>
    <dbReference type="NCBI Taxonomy" id="35525"/>
    <lineage>
        <taxon>Eukaryota</taxon>
        <taxon>Metazoa</taxon>
        <taxon>Ecdysozoa</taxon>
        <taxon>Arthropoda</taxon>
        <taxon>Crustacea</taxon>
        <taxon>Branchiopoda</taxon>
        <taxon>Diplostraca</taxon>
        <taxon>Cladocera</taxon>
        <taxon>Anomopoda</taxon>
        <taxon>Daphniidae</taxon>
        <taxon>Daphnia</taxon>
    </lineage>
</organism>
<comment type="caution">
    <text evidence="2">The sequence shown here is derived from an EMBL/GenBank/DDBJ whole genome shotgun (WGS) entry which is preliminary data.</text>
</comment>
<dbReference type="PANTHER" id="PTHR31025:SF28">
    <property type="match status" value="1"/>
</dbReference>
<evidence type="ECO:0000313" key="2">
    <source>
        <dbReference type="EMBL" id="KAK4006656.1"/>
    </source>
</evidence>
<dbReference type="Pfam" id="PF07647">
    <property type="entry name" value="SAM_2"/>
    <property type="match status" value="1"/>
</dbReference>
<sequence>MDENCTGMNMWSANEVESFLKSKGFGENVTEILKGNEIDGESFLLLNDAEVASMGFKIGPAAKLRRLLEVLRSNNSSNTQKQVNEVFNQRRETDSSAGPGDGCEDESFPVKTCYLQPNNNLVTDKPPISTASSQQVLRWDNVNVIEILNGDKLGRQIVKNFIENNEAFITHEEREKIVQLVCLHMVTVDSLKFFPLTETKHLYAEAIIKSFPCLGTKVISEGKVTYTHEVFYDQVAGGYIENKLKDMRRTAGIRKRKLNVSSNSIEIERGETSTVQKKVRVKQTNGAVSVECKIMPDEEMMQSMVMWLRTHSSSVSNTPKIVNYMEETFVYREIQQNKNKFQCASDVLKEYPRYVDVEEGLLILQDFKRKYPASDPAALNKKFLSKFPSSLVKLAKRKGESIPKCSDECLRSLVLTLQLLPSVNNVKKASFDSKLGCLFLFVKENECISTLAEKKDSTYHKQPFLVVTGTMEHPISFNLVIDKTVIPLGCECSRAFNVLFASFFIFRLEYPKYLDKFFIFFEQFVFEIFLSKNNKISASNQNFVNVLEHIAGDEAFNS</sequence>
<evidence type="ECO:0000259" key="1">
    <source>
        <dbReference type="SMART" id="SM00454"/>
    </source>
</evidence>
<evidence type="ECO:0000313" key="3">
    <source>
        <dbReference type="Proteomes" id="UP001234178"/>
    </source>
</evidence>
<proteinExistence type="predicted"/>
<dbReference type="InterPro" id="IPR001660">
    <property type="entry name" value="SAM"/>
</dbReference>
<dbReference type="SMART" id="SM00454">
    <property type="entry name" value="SAM"/>
    <property type="match status" value="1"/>
</dbReference>
<dbReference type="InterPro" id="IPR013761">
    <property type="entry name" value="SAM/pointed_sf"/>
</dbReference>